<accession>A0AAF1KQH8</accession>
<evidence type="ECO:0000313" key="1">
    <source>
        <dbReference type="EMBL" id="WFR95183.1"/>
    </source>
</evidence>
<reference evidence="1 2" key="1">
    <citation type="journal article" date="2018" name="Sci. Rep.">
        <title>Rhizobium tumorigenes sp. nov., a novel plant tumorigenic bacterium isolated from cane gall tumors on thornless blackberry.</title>
        <authorList>
            <person name="Kuzmanovi N."/>
            <person name="Smalla K."/>
            <person name="Gronow S."/>
            <person name="PuBawska J."/>
        </authorList>
    </citation>
    <scope>NUCLEOTIDE SEQUENCE [LARGE SCALE GENOMIC DNA]</scope>
    <source>
        <strain evidence="1 2">1078</strain>
    </source>
</reference>
<reference evidence="2" key="2">
    <citation type="journal article" date="2023" name="MicrobiologyOpen">
        <title>Genomics of the tumorigenes clade of the family Rhizobiaceae and description of Rhizobium rhododendri sp. nov.</title>
        <authorList>
            <person name="Kuzmanovic N."/>
            <person name="diCenzo G.C."/>
            <person name="Bunk B."/>
            <person name="Sproeer C."/>
            <person name="Fruehling A."/>
            <person name="Neumann-Schaal M."/>
            <person name="Overmann J."/>
            <person name="Smalla K."/>
        </authorList>
    </citation>
    <scope>NUCLEOTIDE SEQUENCE [LARGE SCALE GENOMIC DNA]</scope>
    <source>
        <strain evidence="2">1078</strain>
    </source>
</reference>
<name>A0AAF1KQH8_9HYPH</name>
<protein>
    <submittedName>
        <fullName evidence="1">Uncharacterized protein</fullName>
    </submittedName>
</protein>
<dbReference type="Proteomes" id="UP000249499">
    <property type="component" value="Chromosome"/>
</dbReference>
<dbReference type="RefSeq" id="WP_133255653.1">
    <property type="nucleotide sequence ID" value="NZ_CP117255.1"/>
</dbReference>
<sequence>MSTPIIDHRAVFLQQRAVRHELLSRSAASYFCNRASPCVAHLCRLRKCHRDRVCSGPMRTSAVLLDRLNELHRLGLPSSACTVLPACLSAADKDLLQIFEEWRDFWTPRLKNLPEMTWPQLSKVLRYSMRRDRDEGDLSADGDNDL</sequence>
<gene>
    <name evidence="1" type="ORF">PR017_15505</name>
</gene>
<keyword evidence="2" id="KW-1185">Reference proteome</keyword>
<evidence type="ECO:0000313" key="2">
    <source>
        <dbReference type="Proteomes" id="UP000249499"/>
    </source>
</evidence>
<dbReference type="EMBL" id="CP117255">
    <property type="protein sequence ID" value="WFR95183.1"/>
    <property type="molecule type" value="Genomic_DNA"/>
</dbReference>
<proteinExistence type="predicted"/>
<dbReference type="AlphaFoldDB" id="A0AAF1KQH8"/>
<dbReference type="KEGG" id="rtu:PR017_15505"/>
<organism evidence="1 2">
    <name type="scientific">Rhizobium tumorigenes</name>
    <dbReference type="NCBI Taxonomy" id="2041385"/>
    <lineage>
        <taxon>Bacteria</taxon>
        <taxon>Pseudomonadati</taxon>
        <taxon>Pseudomonadota</taxon>
        <taxon>Alphaproteobacteria</taxon>
        <taxon>Hyphomicrobiales</taxon>
        <taxon>Rhizobiaceae</taxon>
        <taxon>Rhizobium/Agrobacterium group</taxon>
        <taxon>Rhizobium</taxon>
    </lineage>
</organism>